<organism evidence="2 3">
    <name type="scientific">Candidatus Desulfaltia bathyphila</name>
    <dbReference type="NCBI Taxonomy" id="2841697"/>
    <lineage>
        <taxon>Bacteria</taxon>
        <taxon>Pseudomonadati</taxon>
        <taxon>Thermodesulfobacteriota</taxon>
        <taxon>Desulfobacteria</taxon>
        <taxon>Desulfobacterales</taxon>
        <taxon>Desulfobacterales incertae sedis</taxon>
        <taxon>Candidatus Desulfaltia</taxon>
    </lineage>
</organism>
<gene>
    <name evidence="2" type="ORF">H8E80_07930</name>
</gene>
<accession>A0A8J6N660</accession>
<reference evidence="2 3" key="1">
    <citation type="submission" date="2020-08" db="EMBL/GenBank/DDBJ databases">
        <title>Bridging the membrane lipid divide: bacteria of the FCB group superphylum have the potential to synthesize archaeal ether lipids.</title>
        <authorList>
            <person name="Villanueva L."/>
            <person name="Von Meijenfeldt F.A.B."/>
            <person name="Westbye A.B."/>
            <person name="Yadav S."/>
            <person name="Hopmans E.C."/>
            <person name="Dutilh B.E."/>
            <person name="Sinninghe Damste J.S."/>
        </authorList>
    </citation>
    <scope>NUCLEOTIDE SEQUENCE [LARGE SCALE GENOMIC DNA]</scope>
    <source>
        <strain evidence="2">NIOZ-UU82</strain>
    </source>
</reference>
<dbReference type="Proteomes" id="UP000603545">
    <property type="component" value="Unassembled WGS sequence"/>
</dbReference>
<evidence type="ECO:0000313" key="3">
    <source>
        <dbReference type="Proteomes" id="UP000603545"/>
    </source>
</evidence>
<dbReference type="EMBL" id="JACNLL010000071">
    <property type="protein sequence ID" value="MBC8199955.1"/>
    <property type="molecule type" value="Genomic_DNA"/>
</dbReference>
<keyword evidence="1" id="KW-0732">Signal</keyword>
<feature type="signal peptide" evidence="1">
    <location>
        <begin position="1"/>
        <end position="21"/>
    </location>
</feature>
<name>A0A8J6N660_9BACT</name>
<comment type="caution">
    <text evidence="2">The sequence shown here is derived from an EMBL/GenBank/DDBJ whole genome shotgun (WGS) entry which is preliminary data.</text>
</comment>
<evidence type="ECO:0000313" key="2">
    <source>
        <dbReference type="EMBL" id="MBC8199955.1"/>
    </source>
</evidence>
<dbReference type="AlphaFoldDB" id="A0A8J6N660"/>
<protein>
    <submittedName>
        <fullName evidence="2">Uncharacterized protein</fullName>
    </submittedName>
</protein>
<sequence length="335" mass="37931">MKSLLIFLAGSLFLLSIQSHANSFDIKEPRWKQLSQAYGFVIGQQTSLERIEKKFPDLTKDVKEAWFAFYASALGESIKGVEKELSGQLGDKWPELKEQMNNQMAEFVSQQEINRVQAVAFLKEVHARSKGQLPDSIRSALLSAHPRYSQNPALELLDGWKQTYRTKGHSKAKGVDFFISVPASWSKREGNRPNIIQVFRSGVGHGPIMCNLMVKSIPLPKGYVLTREELKEFFQPSELKGMVPDGGKFVSAQRIVLEGSPAGILVCDMTQQRLDITLTMRMTQFVTIHKNAMISIQFIVSKMPDQKETLDDLQKQFLPTFKAVANTFVLNERYK</sequence>
<feature type="chain" id="PRO_5035223861" evidence="1">
    <location>
        <begin position="22"/>
        <end position="335"/>
    </location>
</feature>
<proteinExistence type="predicted"/>
<evidence type="ECO:0000256" key="1">
    <source>
        <dbReference type="SAM" id="SignalP"/>
    </source>
</evidence>